<dbReference type="AlphaFoldDB" id="A0AAV2GPQ1"/>
<proteinExistence type="predicted"/>
<sequence>MIGKHRSKNEGKGASHGHTSPAMTMFVGLKIAVANWRRRPRRRHKVSPIESRARHILTMENMAVGILWRRPRSWHLKMKSKSVVSGNMGTFQHVTAWSRPIVTPSRP</sequence>
<evidence type="ECO:0000256" key="1">
    <source>
        <dbReference type="SAM" id="MobiDB-lite"/>
    </source>
</evidence>
<name>A0AAV2GPQ1_9ROSI</name>
<organism evidence="2 3">
    <name type="scientific">Linum trigynum</name>
    <dbReference type="NCBI Taxonomy" id="586398"/>
    <lineage>
        <taxon>Eukaryota</taxon>
        <taxon>Viridiplantae</taxon>
        <taxon>Streptophyta</taxon>
        <taxon>Embryophyta</taxon>
        <taxon>Tracheophyta</taxon>
        <taxon>Spermatophyta</taxon>
        <taxon>Magnoliopsida</taxon>
        <taxon>eudicotyledons</taxon>
        <taxon>Gunneridae</taxon>
        <taxon>Pentapetalae</taxon>
        <taxon>rosids</taxon>
        <taxon>fabids</taxon>
        <taxon>Malpighiales</taxon>
        <taxon>Linaceae</taxon>
        <taxon>Linum</taxon>
    </lineage>
</organism>
<feature type="region of interest" description="Disordered" evidence="1">
    <location>
        <begin position="1"/>
        <end position="22"/>
    </location>
</feature>
<keyword evidence="3" id="KW-1185">Reference proteome</keyword>
<dbReference type="EMBL" id="OZ034822">
    <property type="protein sequence ID" value="CAL1412287.1"/>
    <property type="molecule type" value="Genomic_DNA"/>
</dbReference>
<gene>
    <name evidence="2" type="ORF">LTRI10_LOCUS51593</name>
</gene>
<reference evidence="2 3" key="1">
    <citation type="submission" date="2024-04" db="EMBL/GenBank/DDBJ databases">
        <authorList>
            <person name="Fracassetti M."/>
        </authorList>
    </citation>
    <scope>NUCLEOTIDE SEQUENCE [LARGE SCALE GENOMIC DNA]</scope>
</reference>
<dbReference type="Proteomes" id="UP001497516">
    <property type="component" value="Chromosome 9"/>
</dbReference>
<accession>A0AAV2GPQ1</accession>
<evidence type="ECO:0000313" key="3">
    <source>
        <dbReference type="Proteomes" id="UP001497516"/>
    </source>
</evidence>
<protein>
    <submittedName>
        <fullName evidence="2">Uncharacterized protein</fullName>
    </submittedName>
</protein>
<evidence type="ECO:0000313" key="2">
    <source>
        <dbReference type="EMBL" id="CAL1412287.1"/>
    </source>
</evidence>